<evidence type="ECO:0000313" key="3">
    <source>
        <dbReference type="Proteomes" id="UP000507470"/>
    </source>
</evidence>
<dbReference type="Pfam" id="PF01436">
    <property type="entry name" value="NHL"/>
    <property type="match status" value="1"/>
</dbReference>
<dbReference type="InterPro" id="IPR011042">
    <property type="entry name" value="6-blade_b-propeller_TolB-like"/>
</dbReference>
<reference evidence="2 3" key="1">
    <citation type="submission" date="2020-06" db="EMBL/GenBank/DDBJ databases">
        <authorList>
            <person name="Li R."/>
            <person name="Bekaert M."/>
        </authorList>
    </citation>
    <scope>NUCLEOTIDE SEQUENCE [LARGE SCALE GENOMIC DNA]</scope>
    <source>
        <strain evidence="3">wild</strain>
    </source>
</reference>
<organism evidence="2 3">
    <name type="scientific">Mytilus coruscus</name>
    <name type="common">Sea mussel</name>
    <dbReference type="NCBI Taxonomy" id="42192"/>
    <lineage>
        <taxon>Eukaryota</taxon>
        <taxon>Metazoa</taxon>
        <taxon>Spiralia</taxon>
        <taxon>Lophotrochozoa</taxon>
        <taxon>Mollusca</taxon>
        <taxon>Bivalvia</taxon>
        <taxon>Autobranchia</taxon>
        <taxon>Pteriomorphia</taxon>
        <taxon>Mytilida</taxon>
        <taxon>Mytiloidea</taxon>
        <taxon>Mytilidae</taxon>
        <taxon>Mytilinae</taxon>
        <taxon>Mytilus</taxon>
    </lineage>
</organism>
<accession>A0A6J8C7J9</accession>
<proteinExistence type="predicted"/>
<protein>
    <recommendedName>
        <fullName evidence="4">RING-type E3 ubiquitin transferase</fullName>
    </recommendedName>
</protein>
<dbReference type="InterPro" id="IPR001258">
    <property type="entry name" value="NHL_repeat"/>
</dbReference>
<dbReference type="EMBL" id="CACVKT020004598">
    <property type="protein sequence ID" value="CAC5390687.1"/>
    <property type="molecule type" value="Genomic_DNA"/>
</dbReference>
<dbReference type="OrthoDB" id="6102197at2759"/>
<dbReference type="Gene3D" id="2.120.10.30">
    <property type="entry name" value="TolB, C-terminal domain"/>
    <property type="match status" value="1"/>
</dbReference>
<evidence type="ECO:0000256" key="1">
    <source>
        <dbReference type="ARBA" id="ARBA00022737"/>
    </source>
</evidence>
<dbReference type="SUPFAM" id="SSF101898">
    <property type="entry name" value="NHL repeat"/>
    <property type="match status" value="1"/>
</dbReference>
<name>A0A6J8C7J9_MYTCO</name>
<dbReference type="Proteomes" id="UP000507470">
    <property type="component" value="Unassembled WGS sequence"/>
</dbReference>
<keyword evidence="3" id="KW-1185">Reference proteome</keyword>
<sequence length="241" mass="27165">MLKIEEGISLSALNMAKLNKNDIILSTGGSELQVYSTDKQFKPFKFFSSLKSISVHVSKNNKIFVGLTECYPVTYPATKDSFRRVVVLNQDGDKQLVYEYDNDNQRLFTEPYRITTMNDIIYVIDYLNNQWEGRVLGLDYGGKLLWTYKGCVVDFIEIVKFYPSDIAATSSDTILVLDKNNHAIHILNFAGEVIACKAIKPLGIELPLSLSIDSNGILWIGCNTWQADKDSKAKIFAVKLV</sequence>
<evidence type="ECO:0000313" key="2">
    <source>
        <dbReference type="EMBL" id="CAC5390687.1"/>
    </source>
</evidence>
<keyword evidence="1" id="KW-0677">Repeat</keyword>
<dbReference type="AlphaFoldDB" id="A0A6J8C7J9"/>
<evidence type="ECO:0008006" key="4">
    <source>
        <dbReference type="Google" id="ProtNLM"/>
    </source>
</evidence>
<gene>
    <name evidence="2" type="ORF">MCOR_25770</name>
</gene>